<sequence length="401" mass="43971">MPVPIATLLTPVATSLTISMLRLAQEKGIPLLEKLLSEPGAYLSRVGDLVLWNGEKGSSVVAGLQAVGENQTRILSTVAAIENAQLTTNIALGSIHTLSMASLGIASLTGGMMVWRLQAIQKRLDHIKSILQETHALVRAGIDANLTVAVQKLGAFDNNQDQSEAKDARDKAQYVAAVYGRLASDEAMEKSPKLAALNYATRCYCLALLTEFRARLLLNDTGELANRYMAEKPRLEHIAGVTFTRTIAGKPEAFLAHAMRHHGVTLNLMTELYQHAQRLSAFTETPIRNSTDLFEYVWDRGISGRTFLPWPFGAGPEELAINLKYTMACFEDIGRVEALYLHGQAARNSAVPFKDLQEQVKAAEEKVQTPVESPTITKIPSEEIFAYAMPQPQSQQNARSN</sequence>
<dbReference type="RefSeq" id="WP_113958332.1">
    <property type="nucleotide sequence ID" value="NZ_QNRR01000003.1"/>
</dbReference>
<keyword evidence="2" id="KW-1185">Reference proteome</keyword>
<dbReference type="Proteomes" id="UP000253426">
    <property type="component" value="Unassembled WGS sequence"/>
</dbReference>
<proteinExistence type="predicted"/>
<dbReference type="AlphaFoldDB" id="A0A366HNV7"/>
<name>A0A366HNV7_9BACT</name>
<evidence type="ECO:0000313" key="2">
    <source>
        <dbReference type="Proteomes" id="UP000253426"/>
    </source>
</evidence>
<dbReference type="OrthoDB" id="9857265at2"/>
<accession>A0A366HNV7</accession>
<evidence type="ECO:0000313" key="1">
    <source>
        <dbReference type="EMBL" id="RBP45200.1"/>
    </source>
</evidence>
<dbReference type="EMBL" id="QNRR01000003">
    <property type="protein sequence ID" value="RBP45200.1"/>
    <property type="molecule type" value="Genomic_DNA"/>
</dbReference>
<gene>
    <name evidence="1" type="ORF">DES53_103198</name>
</gene>
<organism evidence="1 2">
    <name type="scientific">Roseimicrobium gellanilyticum</name>
    <dbReference type="NCBI Taxonomy" id="748857"/>
    <lineage>
        <taxon>Bacteria</taxon>
        <taxon>Pseudomonadati</taxon>
        <taxon>Verrucomicrobiota</taxon>
        <taxon>Verrucomicrobiia</taxon>
        <taxon>Verrucomicrobiales</taxon>
        <taxon>Verrucomicrobiaceae</taxon>
        <taxon>Roseimicrobium</taxon>
    </lineage>
</organism>
<comment type="caution">
    <text evidence="1">The sequence shown here is derived from an EMBL/GenBank/DDBJ whole genome shotgun (WGS) entry which is preliminary data.</text>
</comment>
<protein>
    <submittedName>
        <fullName evidence="1">Uncharacterized protein</fullName>
    </submittedName>
</protein>
<reference evidence="1 2" key="1">
    <citation type="submission" date="2018-06" db="EMBL/GenBank/DDBJ databases">
        <title>Genomic Encyclopedia of Type Strains, Phase IV (KMG-IV): sequencing the most valuable type-strain genomes for metagenomic binning, comparative biology and taxonomic classification.</title>
        <authorList>
            <person name="Goeker M."/>
        </authorList>
    </citation>
    <scope>NUCLEOTIDE SEQUENCE [LARGE SCALE GENOMIC DNA]</scope>
    <source>
        <strain evidence="1 2">DSM 25532</strain>
    </source>
</reference>